<feature type="non-terminal residue" evidence="2">
    <location>
        <position position="38"/>
    </location>
</feature>
<feature type="domain" description="DNA/pantothenate metabolism flavoprotein C-terminal" evidence="1">
    <location>
        <begin position="2"/>
        <end position="38"/>
    </location>
</feature>
<dbReference type="Proteomes" id="UP001187346">
    <property type="component" value="Unassembled WGS sequence"/>
</dbReference>
<dbReference type="Gene3D" id="3.40.50.10300">
    <property type="entry name" value="CoaB-like"/>
    <property type="match status" value="1"/>
</dbReference>
<protein>
    <submittedName>
        <fullName evidence="2">Phosphopantothenoylcysteine decarboxylase</fullName>
    </submittedName>
</protein>
<sequence length="38" mass="3810">MDVVPVGTAVQLREAVLKAAADADAVVMAAAVADFRPA</sequence>
<dbReference type="RefSeq" id="WP_317770307.1">
    <property type="nucleotide sequence ID" value="NZ_JAWMAJ010000012.1"/>
</dbReference>
<accession>A0ABU4F434</accession>
<dbReference type="EMBL" id="JAWMAJ010000012">
    <property type="protein sequence ID" value="MDV7215362.1"/>
    <property type="molecule type" value="Genomic_DNA"/>
</dbReference>
<gene>
    <name evidence="2" type="ORF">R5A26_05310</name>
</gene>
<dbReference type="Pfam" id="PF04127">
    <property type="entry name" value="DFP"/>
    <property type="match status" value="1"/>
</dbReference>
<comment type="caution">
    <text evidence="2">The sequence shown here is derived from an EMBL/GenBank/DDBJ whole genome shotgun (WGS) entry which is preliminary data.</text>
</comment>
<reference evidence="2 3" key="1">
    <citation type="submission" date="2023-10" db="EMBL/GenBank/DDBJ databases">
        <title>Characterization of rhizosphere-enriched actinobacteria from wheat plants lab-grown on chernevaya soil.</title>
        <authorList>
            <person name="Tikhonova E.N."/>
            <person name="Konopkin A."/>
            <person name="Kravchenko I.K."/>
        </authorList>
    </citation>
    <scope>NUCLEOTIDE SEQUENCE [LARGE SCALE GENOMIC DNA]</scope>
    <source>
        <strain evidence="2 3">RR29</strain>
    </source>
</reference>
<dbReference type="InterPro" id="IPR007085">
    <property type="entry name" value="DNA/pantothenate-metab_flavo_C"/>
</dbReference>
<keyword evidence="3" id="KW-1185">Reference proteome</keyword>
<name>A0ABU4F434_9ACTN</name>
<dbReference type="InterPro" id="IPR035929">
    <property type="entry name" value="CoaB-like_sf"/>
</dbReference>
<organism evidence="2 3">
    <name type="scientific">Streptomyces prunicolor</name>
    <dbReference type="NCBI Taxonomy" id="67348"/>
    <lineage>
        <taxon>Bacteria</taxon>
        <taxon>Bacillati</taxon>
        <taxon>Actinomycetota</taxon>
        <taxon>Actinomycetes</taxon>
        <taxon>Kitasatosporales</taxon>
        <taxon>Streptomycetaceae</taxon>
        <taxon>Streptomyces</taxon>
    </lineage>
</organism>
<evidence type="ECO:0000259" key="1">
    <source>
        <dbReference type="Pfam" id="PF04127"/>
    </source>
</evidence>
<evidence type="ECO:0000313" key="2">
    <source>
        <dbReference type="EMBL" id="MDV7215362.1"/>
    </source>
</evidence>
<evidence type="ECO:0000313" key="3">
    <source>
        <dbReference type="Proteomes" id="UP001187346"/>
    </source>
</evidence>
<dbReference type="SUPFAM" id="SSF102645">
    <property type="entry name" value="CoaB-like"/>
    <property type="match status" value="1"/>
</dbReference>
<proteinExistence type="predicted"/>